<reference evidence="1" key="2">
    <citation type="journal article" date="2023" name="Plants (Basel)">
        <title>Annotation of the Turnera subulata (Passifloraceae) Draft Genome Reveals the S-Locus Evolved after the Divergence of Turneroideae from Passifloroideae in a Stepwise Manner.</title>
        <authorList>
            <person name="Henning P.M."/>
            <person name="Roalson E.H."/>
            <person name="Mir W."/>
            <person name="McCubbin A.G."/>
            <person name="Shore J.S."/>
        </authorList>
    </citation>
    <scope>NUCLEOTIDE SEQUENCE</scope>
    <source>
        <strain evidence="1">F60SS</strain>
    </source>
</reference>
<organism evidence="1 2">
    <name type="scientific">Turnera subulata</name>
    <dbReference type="NCBI Taxonomy" id="218843"/>
    <lineage>
        <taxon>Eukaryota</taxon>
        <taxon>Viridiplantae</taxon>
        <taxon>Streptophyta</taxon>
        <taxon>Embryophyta</taxon>
        <taxon>Tracheophyta</taxon>
        <taxon>Spermatophyta</taxon>
        <taxon>Magnoliopsida</taxon>
        <taxon>eudicotyledons</taxon>
        <taxon>Gunneridae</taxon>
        <taxon>Pentapetalae</taxon>
        <taxon>rosids</taxon>
        <taxon>fabids</taxon>
        <taxon>Malpighiales</taxon>
        <taxon>Passifloraceae</taxon>
        <taxon>Turnera</taxon>
    </lineage>
</organism>
<evidence type="ECO:0000313" key="2">
    <source>
        <dbReference type="Proteomes" id="UP001141552"/>
    </source>
</evidence>
<keyword evidence="2" id="KW-1185">Reference proteome</keyword>
<evidence type="ECO:0000313" key="1">
    <source>
        <dbReference type="EMBL" id="KAJ4832034.1"/>
    </source>
</evidence>
<sequence>MQRLMMCCPAWKSKEYASSTQKDRLWARATLVHNFSFKYNVVSRQWRVLRGAFGKHCKFLVLWILQ</sequence>
<reference evidence="1" key="1">
    <citation type="submission" date="2022-02" db="EMBL/GenBank/DDBJ databases">
        <authorList>
            <person name="Henning P.M."/>
            <person name="McCubbin A.G."/>
            <person name="Shore J.S."/>
        </authorList>
    </citation>
    <scope>NUCLEOTIDE SEQUENCE</scope>
    <source>
        <strain evidence="1">F60SS</strain>
        <tissue evidence="1">Leaves</tissue>
    </source>
</reference>
<proteinExistence type="predicted"/>
<name>A0A9Q0J8A5_9ROSI</name>
<dbReference type="AlphaFoldDB" id="A0A9Q0J8A5"/>
<protein>
    <submittedName>
        <fullName evidence="1">Uncharacterized protein</fullName>
    </submittedName>
</protein>
<dbReference type="EMBL" id="JAKUCV010005225">
    <property type="protein sequence ID" value="KAJ4832034.1"/>
    <property type="molecule type" value="Genomic_DNA"/>
</dbReference>
<comment type="caution">
    <text evidence="1">The sequence shown here is derived from an EMBL/GenBank/DDBJ whole genome shotgun (WGS) entry which is preliminary data.</text>
</comment>
<dbReference type="Proteomes" id="UP001141552">
    <property type="component" value="Unassembled WGS sequence"/>
</dbReference>
<gene>
    <name evidence="1" type="ORF">Tsubulata_017758</name>
</gene>
<accession>A0A9Q0J8A5</accession>